<evidence type="ECO:0000256" key="9">
    <source>
        <dbReference type="HAMAP-Rule" id="MF_00772"/>
    </source>
</evidence>
<evidence type="ECO:0000256" key="2">
    <source>
        <dbReference type="ARBA" id="ARBA00008711"/>
    </source>
</evidence>
<keyword evidence="7 9" id="KW-0234">DNA repair</keyword>
<reference evidence="13" key="1">
    <citation type="submission" date="2016-11" db="EMBL/GenBank/DDBJ databases">
        <authorList>
            <person name="Varghese N."/>
            <person name="Submissions S."/>
        </authorList>
    </citation>
    <scope>NUCLEOTIDE SEQUENCE [LARGE SCALE GENOMIC DNA]</scope>
    <source>
        <strain evidence="13">CGMCC 1.7063</strain>
    </source>
</reference>
<dbReference type="EC" id="2.1.1.63" evidence="9"/>
<evidence type="ECO:0000256" key="7">
    <source>
        <dbReference type="ARBA" id="ARBA00023204"/>
    </source>
</evidence>
<dbReference type="InterPro" id="IPR014048">
    <property type="entry name" value="MethylDNA_cys_MeTrfase_DNA-bd"/>
</dbReference>
<evidence type="ECO:0000256" key="4">
    <source>
        <dbReference type="ARBA" id="ARBA00022603"/>
    </source>
</evidence>
<dbReference type="CDD" id="cd06445">
    <property type="entry name" value="ATase"/>
    <property type="match status" value="1"/>
</dbReference>
<dbReference type="RefSeq" id="WP_073276780.1">
    <property type="nucleotide sequence ID" value="NZ_FQVA01000005.1"/>
</dbReference>
<evidence type="ECO:0000313" key="12">
    <source>
        <dbReference type="EMBL" id="SHF98953.1"/>
    </source>
</evidence>
<dbReference type="Pfam" id="PF01035">
    <property type="entry name" value="DNA_binding_1"/>
    <property type="match status" value="1"/>
</dbReference>
<evidence type="ECO:0000313" key="13">
    <source>
        <dbReference type="Proteomes" id="UP000184170"/>
    </source>
</evidence>
<evidence type="ECO:0000259" key="10">
    <source>
        <dbReference type="Pfam" id="PF01035"/>
    </source>
</evidence>
<comment type="miscellaneous">
    <text evidence="9">This enzyme catalyzes only one turnover and therefore is not strictly catalytic. According to one definition, an enzyme is a biocatalyst that acts repeatedly and over many reaction cycles.</text>
</comment>
<dbReference type="GO" id="GO:0005737">
    <property type="term" value="C:cytoplasm"/>
    <property type="evidence" value="ECO:0007669"/>
    <property type="project" value="UniProtKB-SubCell"/>
</dbReference>
<feature type="domain" description="Methylated-DNA-[protein]-cysteine S-methyltransferase DNA binding" evidence="10">
    <location>
        <begin position="77"/>
        <end position="157"/>
    </location>
</feature>
<name>A0A1M5G5E8_9GAMM</name>
<feature type="domain" description="Methylguanine DNA methyltransferase ribonuclease-like" evidence="11">
    <location>
        <begin position="4"/>
        <end position="72"/>
    </location>
</feature>
<dbReference type="InterPro" id="IPR008332">
    <property type="entry name" value="MethylG_MeTrfase_N"/>
</dbReference>
<gene>
    <name evidence="12" type="ORF">SAMN04487965_3085</name>
</gene>
<dbReference type="GO" id="GO:0032259">
    <property type="term" value="P:methylation"/>
    <property type="evidence" value="ECO:0007669"/>
    <property type="project" value="UniProtKB-KW"/>
</dbReference>
<dbReference type="EMBL" id="FQVA01000005">
    <property type="protein sequence ID" value="SHF98953.1"/>
    <property type="molecule type" value="Genomic_DNA"/>
</dbReference>
<keyword evidence="3 9" id="KW-0963">Cytoplasm</keyword>
<evidence type="ECO:0000256" key="8">
    <source>
        <dbReference type="ARBA" id="ARBA00049348"/>
    </source>
</evidence>
<dbReference type="InterPro" id="IPR036631">
    <property type="entry name" value="MGMT_N_sf"/>
</dbReference>
<dbReference type="Gene3D" id="1.10.10.10">
    <property type="entry name" value="Winged helix-like DNA-binding domain superfamily/Winged helix DNA-binding domain"/>
    <property type="match status" value="1"/>
</dbReference>
<keyword evidence="13" id="KW-1185">Reference proteome</keyword>
<proteinExistence type="inferred from homology"/>
<dbReference type="Pfam" id="PF02870">
    <property type="entry name" value="Methyltransf_1N"/>
    <property type="match status" value="1"/>
</dbReference>
<dbReference type="NCBIfam" id="TIGR00589">
    <property type="entry name" value="ogt"/>
    <property type="match status" value="1"/>
</dbReference>
<feature type="active site" description="Nucleophile; methyl group acceptor" evidence="9">
    <location>
        <position position="128"/>
    </location>
</feature>
<dbReference type="GO" id="GO:0006307">
    <property type="term" value="P:DNA alkylation repair"/>
    <property type="evidence" value="ECO:0007669"/>
    <property type="project" value="UniProtKB-UniRule"/>
</dbReference>
<keyword evidence="6 9" id="KW-0227">DNA damage</keyword>
<dbReference type="SUPFAM" id="SSF53155">
    <property type="entry name" value="Methylated DNA-protein cysteine methyltransferase domain"/>
    <property type="match status" value="1"/>
</dbReference>
<dbReference type="PANTHER" id="PTHR10815:SF5">
    <property type="entry name" value="METHYLATED-DNA--PROTEIN-CYSTEINE METHYLTRANSFERASE"/>
    <property type="match status" value="1"/>
</dbReference>
<dbReference type="InterPro" id="IPR001497">
    <property type="entry name" value="MethylDNA_cys_MeTrfase_AS"/>
</dbReference>
<dbReference type="GO" id="GO:0003908">
    <property type="term" value="F:methylated-DNA-[protein]-cysteine S-methyltransferase activity"/>
    <property type="evidence" value="ECO:0007669"/>
    <property type="project" value="UniProtKB-UniRule"/>
</dbReference>
<dbReference type="OrthoDB" id="9802228at2"/>
<evidence type="ECO:0000256" key="3">
    <source>
        <dbReference type="ARBA" id="ARBA00022490"/>
    </source>
</evidence>
<comment type="similarity">
    <text evidence="2 9">Belongs to the MGMT family.</text>
</comment>
<evidence type="ECO:0000256" key="5">
    <source>
        <dbReference type="ARBA" id="ARBA00022679"/>
    </source>
</evidence>
<keyword evidence="4 9" id="KW-0489">Methyltransferase</keyword>
<sequence>MTNYEIYSTGFGEICIAADDQGLVALEFCGDGRELRVGPDWQRRRTELTDCAARQLEEYFAGERREFELPLNPRGTEFQRRVWDALAGIPYGETRSYREQAEALGNLKAIRAVARANGANPIAIVIPCHRVIGADGTLTGYAGGLEMKARLLTLEGARFVQQSALL</sequence>
<comment type="catalytic activity">
    <reaction evidence="8 9">
        <text>a 6-O-methyl-2'-deoxyguanosine in DNA + L-cysteinyl-[protein] = S-methyl-L-cysteinyl-[protein] + a 2'-deoxyguanosine in DNA</text>
        <dbReference type="Rhea" id="RHEA:24000"/>
        <dbReference type="Rhea" id="RHEA-COMP:10131"/>
        <dbReference type="Rhea" id="RHEA-COMP:10132"/>
        <dbReference type="Rhea" id="RHEA-COMP:11367"/>
        <dbReference type="Rhea" id="RHEA-COMP:11368"/>
        <dbReference type="ChEBI" id="CHEBI:29950"/>
        <dbReference type="ChEBI" id="CHEBI:82612"/>
        <dbReference type="ChEBI" id="CHEBI:85445"/>
        <dbReference type="ChEBI" id="CHEBI:85448"/>
        <dbReference type="EC" id="2.1.1.63"/>
    </reaction>
</comment>
<evidence type="ECO:0000256" key="1">
    <source>
        <dbReference type="ARBA" id="ARBA00001286"/>
    </source>
</evidence>
<comment type="function">
    <text evidence="9">Involved in the cellular defense against the biological effects of O6-methylguanine (O6-MeG) and O4-methylthymine (O4-MeT) in DNA. Repairs the methylated nucleobase in DNA by stoichiometrically transferring the methyl group to a cysteine residue in the enzyme. This is a suicide reaction: the enzyme is irreversibly inactivated.</text>
</comment>
<dbReference type="InterPro" id="IPR023546">
    <property type="entry name" value="MGMT"/>
</dbReference>
<dbReference type="HAMAP" id="MF_00772">
    <property type="entry name" value="OGT"/>
    <property type="match status" value="1"/>
</dbReference>
<dbReference type="Proteomes" id="UP000184170">
    <property type="component" value="Unassembled WGS sequence"/>
</dbReference>
<evidence type="ECO:0000259" key="11">
    <source>
        <dbReference type="Pfam" id="PF02870"/>
    </source>
</evidence>
<dbReference type="SUPFAM" id="SSF46767">
    <property type="entry name" value="Methylated DNA-protein cysteine methyltransferase, C-terminal domain"/>
    <property type="match status" value="1"/>
</dbReference>
<keyword evidence="5 9" id="KW-0808">Transferase</keyword>
<evidence type="ECO:0000256" key="6">
    <source>
        <dbReference type="ARBA" id="ARBA00022763"/>
    </source>
</evidence>
<accession>A0A1M5G5E8</accession>
<dbReference type="PANTHER" id="PTHR10815">
    <property type="entry name" value="METHYLATED-DNA--PROTEIN-CYSTEINE METHYLTRANSFERASE"/>
    <property type="match status" value="1"/>
</dbReference>
<protein>
    <recommendedName>
        <fullName evidence="9">Methylated-DNA--protein-cysteine methyltransferase</fullName>
        <ecNumber evidence="9">2.1.1.63</ecNumber>
    </recommendedName>
    <alternativeName>
        <fullName evidence="9">6-O-methylguanine-DNA methyltransferase</fullName>
        <shortName evidence="9">MGMT</shortName>
    </alternativeName>
    <alternativeName>
        <fullName evidence="9">O-6-methylguanine-DNA-alkyltransferase</fullName>
    </alternativeName>
</protein>
<dbReference type="FunFam" id="1.10.10.10:FF:000214">
    <property type="entry name" value="Methylated-DNA--protein-cysteine methyltransferase"/>
    <property type="match status" value="1"/>
</dbReference>
<dbReference type="PROSITE" id="PS00374">
    <property type="entry name" value="MGMT"/>
    <property type="match status" value="1"/>
</dbReference>
<organism evidence="12 13">
    <name type="scientific">Microbulbifer donghaiensis</name>
    <dbReference type="NCBI Taxonomy" id="494016"/>
    <lineage>
        <taxon>Bacteria</taxon>
        <taxon>Pseudomonadati</taxon>
        <taxon>Pseudomonadota</taxon>
        <taxon>Gammaproteobacteria</taxon>
        <taxon>Cellvibrionales</taxon>
        <taxon>Microbulbiferaceae</taxon>
        <taxon>Microbulbifer</taxon>
    </lineage>
</organism>
<dbReference type="InterPro" id="IPR036388">
    <property type="entry name" value="WH-like_DNA-bd_sf"/>
</dbReference>
<dbReference type="Gene3D" id="3.30.160.70">
    <property type="entry name" value="Methylated DNA-protein cysteine methyltransferase domain"/>
    <property type="match status" value="1"/>
</dbReference>
<dbReference type="AlphaFoldDB" id="A0A1M5G5E8"/>
<comment type="subcellular location">
    <subcellularLocation>
        <location evidence="9">Cytoplasm</location>
    </subcellularLocation>
</comment>
<comment type="catalytic activity">
    <reaction evidence="1 9">
        <text>a 4-O-methyl-thymidine in DNA + L-cysteinyl-[protein] = a thymidine in DNA + S-methyl-L-cysteinyl-[protein]</text>
        <dbReference type="Rhea" id="RHEA:53428"/>
        <dbReference type="Rhea" id="RHEA-COMP:10131"/>
        <dbReference type="Rhea" id="RHEA-COMP:10132"/>
        <dbReference type="Rhea" id="RHEA-COMP:13555"/>
        <dbReference type="Rhea" id="RHEA-COMP:13556"/>
        <dbReference type="ChEBI" id="CHEBI:29950"/>
        <dbReference type="ChEBI" id="CHEBI:82612"/>
        <dbReference type="ChEBI" id="CHEBI:137386"/>
        <dbReference type="ChEBI" id="CHEBI:137387"/>
        <dbReference type="EC" id="2.1.1.63"/>
    </reaction>
</comment>
<dbReference type="InterPro" id="IPR036217">
    <property type="entry name" value="MethylDNA_cys_MeTrfase_DNAb"/>
</dbReference>
<dbReference type="STRING" id="494016.SAMN04487965_3085"/>